<dbReference type="InterPro" id="IPR051799">
    <property type="entry name" value="NADH_flavin_oxidoreductase"/>
</dbReference>
<organism evidence="5">
    <name type="scientific">Ditylum brightwellii</name>
    <dbReference type="NCBI Taxonomy" id="49249"/>
    <lineage>
        <taxon>Eukaryota</taxon>
        <taxon>Sar</taxon>
        <taxon>Stramenopiles</taxon>
        <taxon>Ochrophyta</taxon>
        <taxon>Bacillariophyta</taxon>
        <taxon>Mediophyceae</taxon>
        <taxon>Lithodesmiophycidae</taxon>
        <taxon>Lithodesmiales</taxon>
        <taxon>Lithodesmiaceae</taxon>
        <taxon>Ditylum</taxon>
    </lineage>
</organism>
<keyword evidence="3" id="KW-0472">Membrane</keyword>
<gene>
    <name evidence="5" type="ORF">DBRI1063_LOCUS10811</name>
</gene>
<dbReference type="InterPro" id="IPR001155">
    <property type="entry name" value="OxRdtase_FMN_N"/>
</dbReference>
<sequence>MTREDVLDVADRFAASAKLAVEAGFHGVQLHAAHGYLLAQFLSPRTNQRTDEWGGSLENRKRFLFLTLEKTRAAMGGKAVLGIKINSADFQRGGFSNEDCVEVLKSLDASAGLLDFVEISGGTYKNSEFVKPKYKSSAERESFFLGFCVTARKHIARLPIMCTGGFRSAAGMRHALSTTSAVDIIGVARPLAVDPDFAKNIINEKYAECVTCPPPIPLVLRPFAHAVSAIFQSVWHQAQIKRIANGVAPDPNLGVWGPLLYPMIQTYYWDPQKNPIVAQIICGAMIGGLCYFAQKKMF</sequence>
<evidence type="ECO:0000256" key="1">
    <source>
        <dbReference type="ARBA" id="ARBA00022630"/>
    </source>
</evidence>
<proteinExistence type="predicted"/>
<keyword evidence="1" id="KW-0285">Flavoprotein</keyword>
<dbReference type="Gene3D" id="3.20.20.70">
    <property type="entry name" value="Aldolase class I"/>
    <property type="match status" value="1"/>
</dbReference>
<dbReference type="SUPFAM" id="SSF51395">
    <property type="entry name" value="FMN-linked oxidoreductases"/>
    <property type="match status" value="1"/>
</dbReference>
<dbReference type="AlphaFoldDB" id="A0A6U3SCL0"/>
<evidence type="ECO:0000259" key="4">
    <source>
        <dbReference type="Pfam" id="PF00724"/>
    </source>
</evidence>
<evidence type="ECO:0000313" key="5">
    <source>
        <dbReference type="EMBL" id="CAD9329539.1"/>
    </source>
</evidence>
<dbReference type="GO" id="GO:0010181">
    <property type="term" value="F:FMN binding"/>
    <property type="evidence" value="ECO:0007669"/>
    <property type="project" value="InterPro"/>
</dbReference>
<dbReference type="Pfam" id="PF00724">
    <property type="entry name" value="Oxidored_FMN"/>
    <property type="match status" value="1"/>
</dbReference>
<protein>
    <recommendedName>
        <fullName evidence="4">NADH:flavin oxidoreductase/NADH oxidase N-terminal domain-containing protein</fullName>
    </recommendedName>
</protein>
<dbReference type="InterPro" id="IPR013785">
    <property type="entry name" value="Aldolase_TIM"/>
</dbReference>
<dbReference type="PANTHER" id="PTHR43656">
    <property type="entry name" value="BINDING OXIDOREDUCTASE, PUTATIVE (AFU_ORTHOLOGUE AFUA_2G08260)-RELATED"/>
    <property type="match status" value="1"/>
</dbReference>
<dbReference type="GO" id="GO:0016491">
    <property type="term" value="F:oxidoreductase activity"/>
    <property type="evidence" value="ECO:0007669"/>
    <property type="project" value="UniProtKB-KW"/>
</dbReference>
<keyword evidence="3" id="KW-0812">Transmembrane</keyword>
<feature type="transmembrane region" description="Helical" evidence="3">
    <location>
        <begin position="276"/>
        <end position="293"/>
    </location>
</feature>
<dbReference type="PANTHER" id="PTHR43656:SF2">
    <property type="entry name" value="BINDING OXIDOREDUCTASE, PUTATIVE (AFU_ORTHOLOGUE AFUA_2G08260)-RELATED"/>
    <property type="match status" value="1"/>
</dbReference>
<accession>A0A6U3SCL0</accession>
<keyword evidence="3" id="KW-1133">Transmembrane helix</keyword>
<keyword evidence="2" id="KW-0560">Oxidoreductase</keyword>
<evidence type="ECO:0000256" key="3">
    <source>
        <dbReference type="SAM" id="Phobius"/>
    </source>
</evidence>
<reference evidence="5" key="1">
    <citation type="submission" date="2021-01" db="EMBL/GenBank/DDBJ databases">
        <authorList>
            <person name="Corre E."/>
            <person name="Pelletier E."/>
            <person name="Niang G."/>
            <person name="Scheremetjew M."/>
            <person name="Finn R."/>
            <person name="Kale V."/>
            <person name="Holt S."/>
            <person name="Cochrane G."/>
            <person name="Meng A."/>
            <person name="Brown T."/>
            <person name="Cohen L."/>
        </authorList>
    </citation>
    <scope>NUCLEOTIDE SEQUENCE</scope>
    <source>
        <strain evidence="5">Pop2</strain>
    </source>
</reference>
<evidence type="ECO:0000256" key="2">
    <source>
        <dbReference type="ARBA" id="ARBA00023002"/>
    </source>
</evidence>
<feature type="domain" description="NADH:flavin oxidoreductase/NADH oxidase N-terminal" evidence="4">
    <location>
        <begin position="1"/>
        <end position="204"/>
    </location>
</feature>
<dbReference type="EMBL" id="HBGN01016789">
    <property type="protein sequence ID" value="CAD9329539.1"/>
    <property type="molecule type" value="Transcribed_RNA"/>
</dbReference>
<name>A0A6U3SCL0_9STRA</name>